<comment type="caution">
    <text evidence="1">The sequence shown here is derived from an EMBL/GenBank/DDBJ whole genome shotgun (WGS) entry which is preliminary data.</text>
</comment>
<reference evidence="1 2" key="1">
    <citation type="journal article" date="2014" name="Am. J. Bot.">
        <title>Genome assembly and annotation for red clover (Trifolium pratense; Fabaceae).</title>
        <authorList>
            <person name="Istvanek J."/>
            <person name="Jaros M."/>
            <person name="Krenek A."/>
            <person name="Repkova J."/>
        </authorList>
    </citation>
    <scope>NUCLEOTIDE SEQUENCE [LARGE SCALE GENOMIC DNA]</scope>
    <source>
        <strain evidence="2">cv. Tatra</strain>
        <tissue evidence="1">Young leaves</tissue>
    </source>
</reference>
<feature type="non-terminal residue" evidence="1">
    <location>
        <position position="32"/>
    </location>
</feature>
<organism evidence="1 2">
    <name type="scientific">Trifolium pratense</name>
    <name type="common">Red clover</name>
    <dbReference type="NCBI Taxonomy" id="57577"/>
    <lineage>
        <taxon>Eukaryota</taxon>
        <taxon>Viridiplantae</taxon>
        <taxon>Streptophyta</taxon>
        <taxon>Embryophyta</taxon>
        <taxon>Tracheophyta</taxon>
        <taxon>Spermatophyta</taxon>
        <taxon>Magnoliopsida</taxon>
        <taxon>eudicotyledons</taxon>
        <taxon>Gunneridae</taxon>
        <taxon>Pentapetalae</taxon>
        <taxon>rosids</taxon>
        <taxon>fabids</taxon>
        <taxon>Fabales</taxon>
        <taxon>Fabaceae</taxon>
        <taxon>Papilionoideae</taxon>
        <taxon>50 kb inversion clade</taxon>
        <taxon>NPAAA clade</taxon>
        <taxon>Hologalegina</taxon>
        <taxon>IRL clade</taxon>
        <taxon>Trifolieae</taxon>
        <taxon>Trifolium</taxon>
    </lineage>
</organism>
<proteinExistence type="predicted"/>
<reference evidence="1 2" key="2">
    <citation type="journal article" date="2017" name="Front. Plant Sci.">
        <title>Gene Classification and Mining of Molecular Markers Useful in Red Clover (Trifolium pratense) Breeding.</title>
        <authorList>
            <person name="Istvanek J."/>
            <person name="Dluhosova J."/>
            <person name="Dluhos P."/>
            <person name="Patkova L."/>
            <person name="Nedelnik J."/>
            <person name="Repkova J."/>
        </authorList>
    </citation>
    <scope>NUCLEOTIDE SEQUENCE [LARGE SCALE GENOMIC DNA]</scope>
    <source>
        <strain evidence="2">cv. Tatra</strain>
        <tissue evidence="1">Young leaves</tissue>
    </source>
</reference>
<dbReference type="EMBL" id="ASHM01204229">
    <property type="protein sequence ID" value="PNX67116.1"/>
    <property type="molecule type" value="Genomic_DNA"/>
</dbReference>
<evidence type="ECO:0000313" key="1">
    <source>
        <dbReference type="EMBL" id="PNX67116.1"/>
    </source>
</evidence>
<sequence length="32" mass="3424">MSVVNAVKSLLCNNFDMKDLGEASVILGIKIT</sequence>
<dbReference type="AlphaFoldDB" id="A0A2K3KLG3"/>
<protein>
    <submittedName>
        <fullName evidence="1">Uncharacterized protein</fullName>
    </submittedName>
</protein>
<dbReference type="Proteomes" id="UP000236291">
    <property type="component" value="Unassembled WGS sequence"/>
</dbReference>
<gene>
    <name evidence="1" type="ORF">L195_g063370</name>
</gene>
<accession>A0A2K3KLG3</accession>
<evidence type="ECO:0000313" key="2">
    <source>
        <dbReference type="Proteomes" id="UP000236291"/>
    </source>
</evidence>
<name>A0A2K3KLG3_TRIPR</name>